<protein>
    <submittedName>
        <fullName evidence="2">Uncharacterized protein</fullName>
    </submittedName>
</protein>
<evidence type="ECO:0000313" key="3">
    <source>
        <dbReference type="Proteomes" id="UP000182882"/>
    </source>
</evidence>
<dbReference type="KEGG" id="nur:ATY38_13610"/>
<dbReference type="AlphaFoldDB" id="A0A1H2G484"/>
<keyword evidence="1" id="KW-0812">Transmembrane</keyword>
<proteinExistence type="predicted"/>
<feature type="transmembrane region" description="Helical" evidence="1">
    <location>
        <begin position="6"/>
        <end position="24"/>
    </location>
</feature>
<dbReference type="Proteomes" id="UP000182882">
    <property type="component" value="Unassembled WGS sequence"/>
</dbReference>
<accession>A0A1H2G484</accession>
<keyword evidence="1" id="KW-1133">Transmembrane helix</keyword>
<gene>
    <name evidence="2" type="ORF">SAMN05216406_12744</name>
</gene>
<organism evidence="2 3">
    <name type="scientific">Nitrosomonas ureae</name>
    <dbReference type="NCBI Taxonomy" id="44577"/>
    <lineage>
        <taxon>Bacteria</taxon>
        <taxon>Pseudomonadati</taxon>
        <taxon>Pseudomonadota</taxon>
        <taxon>Betaproteobacteria</taxon>
        <taxon>Nitrosomonadales</taxon>
        <taxon>Nitrosomonadaceae</taxon>
        <taxon>Nitrosomonas</taxon>
    </lineage>
</organism>
<keyword evidence="1" id="KW-0472">Membrane</keyword>
<evidence type="ECO:0000256" key="1">
    <source>
        <dbReference type="SAM" id="Phobius"/>
    </source>
</evidence>
<reference evidence="3" key="1">
    <citation type="submission" date="2016-10" db="EMBL/GenBank/DDBJ databases">
        <authorList>
            <person name="Varghese N."/>
            <person name="Submissions S."/>
        </authorList>
    </citation>
    <scope>NUCLEOTIDE SEQUENCE [LARGE SCALE GENOMIC DNA]</scope>
    <source>
        <strain evidence="3">Nm10</strain>
    </source>
</reference>
<dbReference type="RefSeq" id="WP_062559767.1">
    <property type="nucleotide sequence ID" value="NZ_CP013341.1"/>
</dbReference>
<keyword evidence="3" id="KW-1185">Reference proteome</keyword>
<evidence type="ECO:0000313" key="2">
    <source>
        <dbReference type="EMBL" id="SDU14098.1"/>
    </source>
</evidence>
<dbReference type="EMBL" id="FNLN01000027">
    <property type="protein sequence ID" value="SDU14098.1"/>
    <property type="molecule type" value="Genomic_DNA"/>
</dbReference>
<name>A0A1H2G484_9PROT</name>
<sequence>MIESILIGIFSSLSASGLFLIVLFKLRPIIEISPEIADQSNNDGPCYAFKFINRSKYQAFDISIETILITPIQVPGGPVNHVKEVILRKSHFHELGGFSPKDKEAHYAFRVATFDDLRSLWISDTQYLRINVVASHALSGFSSVQTMVFNTKSQIKKGKHRFGNNLNVEPLE</sequence>